<dbReference type="SUPFAM" id="SSF54285">
    <property type="entry name" value="MoaD/ThiS"/>
    <property type="match status" value="1"/>
</dbReference>
<organism evidence="1 2">
    <name type="scientific">Kocuria flava</name>
    <dbReference type="NCBI Taxonomy" id="446860"/>
    <lineage>
        <taxon>Bacteria</taxon>
        <taxon>Bacillati</taxon>
        <taxon>Actinomycetota</taxon>
        <taxon>Actinomycetes</taxon>
        <taxon>Micrococcales</taxon>
        <taxon>Micrococcaceae</taxon>
        <taxon>Kocuria</taxon>
    </lineage>
</organism>
<dbReference type="EMBL" id="BJZR01000108">
    <property type="protein sequence ID" value="GEO93356.1"/>
    <property type="molecule type" value="Genomic_DNA"/>
</dbReference>
<sequence length="111" mass="11401">MSQNTAEHIAGSRTRATSTTVRVRYFAAARAAAGTEAETLQLPAVDGPPPTRADVEASLGQLHSQPLTGQPPLAQVLARSSFLLNGVACPEPATEIPDAAVLDVLPPFSGG</sequence>
<keyword evidence="2" id="KW-1185">Reference proteome</keyword>
<reference evidence="1 2" key="1">
    <citation type="submission" date="2019-07" db="EMBL/GenBank/DDBJ databases">
        <title>Whole genome shotgun sequence of Kocuria flava NBRC 107626.</title>
        <authorList>
            <person name="Hosoyama A."/>
            <person name="Uohara A."/>
            <person name="Ohji S."/>
            <person name="Ichikawa N."/>
        </authorList>
    </citation>
    <scope>NUCLEOTIDE SEQUENCE [LARGE SCALE GENOMIC DNA]</scope>
    <source>
        <strain evidence="1 2">NBRC 107626</strain>
    </source>
</reference>
<comment type="caution">
    <text evidence="1">The sequence shown here is derived from an EMBL/GenBank/DDBJ whole genome shotgun (WGS) entry which is preliminary data.</text>
</comment>
<gene>
    <name evidence="1" type="ORF">KFL01_26620</name>
</gene>
<dbReference type="InterPro" id="IPR012675">
    <property type="entry name" value="Beta-grasp_dom_sf"/>
</dbReference>
<evidence type="ECO:0000313" key="1">
    <source>
        <dbReference type="EMBL" id="GEO93356.1"/>
    </source>
</evidence>
<dbReference type="InterPro" id="IPR016155">
    <property type="entry name" value="Mopterin_synth/thiamin_S_b"/>
</dbReference>
<name>A0ABQ0X6X1_9MICC</name>
<proteinExistence type="predicted"/>
<accession>A0ABQ0X6X1</accession>
<evidence type="ECO:0000313" key="2">
    <source>
        <dbReference type="Proteomes" id="UP000321155"/>
    </source>
</evidence>
<dbReference type="Proteomes" id="UP000321155">
    <property type="component" value="Unassembled WGS sequence"/>
</dbReference>
<protein>
    <submittedName>
        <fullName evidence="1">Molybdopterin synthase sulfur carrier subunit</fullName>
    </submittedName>
</protein>
<dbReference type="RefSeq" id="WP_083529215.1">
    <property type="nucleotide sequence ID" value="NZ_BJZR01000108.1"/>
</dbReference>
<dbReference type="Gene3D" id="3.10.20.30">
    <property type="match status" value="1"/>
</dbReference>